<protein>
    <recommendedName>
        <fullName evidence="1">GAF domain-containing protein</fullName>
    </recommendedName>
</protein>
<evidence type="ECO:0000259" key="1">
    <source>
        <dbReference type="Pfam" id="PF13185"/>
    </source>
</evidence>
<dbReference type="STRING" id="1637975.AN957_16335"/>
<name>A0A0Q3VHV7_9BACI</name>
<dbReference type="AlphaFoldDB" id="A0A0Q3VHV7"/>
<evidence type="ECO:0000313" key="2">
    <source>
        <dbReference type="EMBL" id="KQL19978.1"/>
    </source>
</evidence>
<dbReference type="SUPFAM" id="SSF55781">
    <property type="entry name" value="GAF domain-like"/>
    <property type="match status" value="1"/>
</dbReference>
<sequence length="146" mass="16125">MLNQSFEIAHTCESILSKIATDFVGLALQNREGPDVRWHYAAGNSNDKYKKITVRYGKGIAGKVISTGSPITINNFPENIHGKALEYPIMLAEKLLYAFAVPIFYKGAPKGVLLVGRRTNTPINKEEQNIVRQAAITLEGMISSLF</sequence>
<reference evidence="2 3" key="1">
    <citation type="submission" date="2015-09" db="EMBL/GenBank/DDBJ databases">
        <title>Genome sequencing project for genomic taxonomy and phylogenomics of Bacillus-like bacteria.</title>
        <authorList>
            <person name="Liu B."/>
            <person name="Wang J."/>
            <person name="Zhu Y."/>
            <person name="Liu G."/>
            <person name="Chen Q."/>
            <person name="Chen Z."/>
            <person name="Lan J."/>
            <person name="Che J."/>
            <person name="Ge C."/>
            <person name="Shi H."/>
            <person name="Pan Z."/>
            <person name="Liu X."/>
        </authorList>
    </citation>
    <scope>NUCLEOTIDE SEQUENCE [LARGE SCALE GENOMIC DNA]</scope>
    <source>
        <strain evidence="2 3">FJAT-18043</strain>
    </source>
</reference>
<accession>A0A0Q3VHV7</accession>
<dbReference type="EMBL" id="LJIX01000006">
    <property type="protein sequence ID" value="KQL19978.1"/>
    <property type="molecule type" value="Genomic_DNA"/>
</dbReference>
<gene>
    <name evidence="2" type="ORF">AN957_16335</name>
</gene>
<evidence type="ECO:0000313" key="3">
    <source>
        <dbReference type="Proteomes" id="UP000050996"/>
    </source>
</evidence>
<dbReference type="InterPro" id="IPR003018">
    <property type="entry name" value="GAF"/>
</dbReference>
<dbReference type="Pfam" id="PF13185">
    <property type="entry name" value="GAF_2"/>
    <property type="match status" value="1"/>
</dbReference>
<dbReference type="InterPro" id="IPR029016">
    <property type="entry name" value="GAF-like_dom_sf"/>
</dbReference>
<keyword evidence="3" id="KW-1185">Reference proteome</keyword>
<dbReference type="PATRIC" id="fig|1637975.4.peg.3178"/>
<feature type="domain" description="GAF" evidence="1">
    <location>
        <begin position="25"/>
        <end position="135"/>
    </location>
</feature>
<proteinExistence type="predicted"/>
<organism evidence="2 3">
    <name type="scientific">Cytobacillus solani</name>
    <dbReference type="NCBI Taxonomy" id="1637975"/>
    <lineage>
        <taxon>Bacteria</taxon>
        <taxon>Bacillati</taxon>
        <taxon>Bacillota</taxon>
        <taxon>Bacilli</taxon>
        <taxon>Bacillales</taxon>
        <taxon>Bacillaceae</taxon>
        <taxon>Cytobacillus</taxon>
    </lineage>
</organism>
<comment type="caution">
    <text evidence="2">The sequence shown here is derived from an EMBL/GenBank/DDBJ whole genome shotgun (WGS) entry which is preliminary data.</text>
</comment>
<dbReference type="Gene3D" id="3.30.450.40">
    <property type="match status" value="1"/>
</dbReference>
<dbReference type="Proteomes" id="UP000050996">
    <property type="component" value="Unassembled WGS sequence"/>
</dbReference>